<feature type="domain" description="Methylene-tetrahydrofolate reductase C-terminal-like" evidence="1">
    <location>
        <begin position="110"/>
        <end position="204"/>
    </location>
</feature>
<reference evidence="2 3" key="1">
    <citation type="submission" date="2019-02" db="EMBL/GenBank/DDBJ databases">
        <title>Peptostreptococcaceae bacterium ZHW00191 nov., a new bacterium isolated from the human gut.</title>
        <authorList>
            <person name="Zhou H.-W."/>
            <person name="Chen X.-J."/>
        </authorList>
    </citation>
    <scope>NUCLEOTIDE SEQUENCE [LARGE SCALE GENOMIC DNA]</scope>
    <source>
        <strain evidence="2 3">ZHW00191</strain>
    </source>
</reference>
<dbReference type="AlphaFoldDB" id="A0A544QW42"/>
<name>A0A544QW42_9FIRM</name>
<dbReference type="EMBL" id="SGJB01000006">
    <property type="protein sequence ID" value="TQQ84913.1"/>
    <property type="molecule type" value="Genomic_DNA"/>
</dbReference>
<sequence length="222" mass="24763">MIVSGNKPFEEIMEFLKEHKSVFILGCKRCATVCKSGGEEQVNEMKELLEKEGKKVTGTLILDPGCTLSKTKKDLNKYSDIIENTDALLSMACGDGTQTVAKIIEDKPVYPANDTLFIGEAQMLGRYEEACRACGECQLGWTGGICPVTSCAKGLLNGACGGADKNGKCEVNPEMSCAWIKIYKRLERINQLDNLLMIRDERDYSKLNRKRDIKMKDMNTRR</sequence>
<comment type="caution">
    <text evidence="2">The sequence shown here is derived from an EMBL/GenBank/DDBJ whole genome shotgun (WGS) entry which is preliminary data.</text>
</comment>
<dbReference type="RefSeq" id="WP_142535743.1">
    <property type="nucleotide sequence ID" value="NZ_SGJB01000006.1"/>
</dbReference>
<dbReference type="PANTHER" id="PTHR38755">
    <property type="entry name" value="5,10-METHYLENETETRAHYDROFOLATE REDUCTASE"/>
    <property type="match status" value="1"/>
</dbReference>
<evidence type="ECO:0000259" key="1">
    <source>
        <dbReference type="Pfam" id="PF12225"/>
    </source>
</evidence>
<accession>A0A544QW42</accession>
<evidence type="ECO:0000313" key="2">
    <source>
        <dbReference type="EMBL" id="TQQ84913.1"/>
    </source>
</evidence>
<proteinExistence type="predicted"/>
<evidence type="ECO:0000313" key="3">
    <source>
        <dbReference type="Proteomes" id="UP000317863"/>
    </source>
</evidence>
<dbReference type="Pfam" id="PF12225">
    <property type="entry name" value="DUF5981"/>
    <property type="match status" value="1"/>
</dbReference>
<dbReference type="InterPro" id="IPR022026">
    <property type="entry name" value="DUF5981"/>
</dbReference>
<dbReference type="OrthoDB" id="9803687at2"/>
<gene>
    <name evidence="2" type="ORF">EXD82_04625</name>
</gene>
<organism evidence="2 3">
    <name type="scientific">Peptacetobacter hominis</name>
    <dbReference type="NCBI Taxonomy" id="2743610"/>
    <lineage>
        <taxon>Bacteria</taxon>
        <taxon>Bacillati</taxon>
        <taxon>Bacillota</taxon>
        <taxon>Clostridia</taxon>
        <taxon>Peptostreptococcales</taxon>
        <taxon>Peptostreptococcaceae</taxon>
        <taxon>Peptacetobacter</taxon>
    </lineage>
</organism>
<keyword evidence="3" id="KW-1185">Reference proteome</keyword>
<dbReference type="PANTHER" id="PTHR38755:SF1">
    <property type="entry name" value="METHYLENE-TETRAHYDROFOLATE REDUCTASE C-TERMINAL DOMAIN-CONTAINING PROTEIN"/>
    <property type="match status" value="1"/>
</dbReference>
<protein>
    <submittedName>
        <fullName evidence="2">5,10-methylenetetrahydrofolate reductase</fullName>
    </submittedName>
</protein>
<dbReference type="Proteomes" id="UP000317863">
    <property type="component" value="Unassembled WGS sequence"/>
</dbReference>